<keyword evidence="2" id="KW-0812">Transmembrane</keyword>
<evidence type="ECO:0000313" key="5">
    <source>
        <dbReference type="Proteomes" id="UP000243459"/>
    </source>
</evidence>
<proteinExistence type="predicted"/>
<accession>A0A5P1FH88</accession>
<organism evidence="4 5">
    <name type="scientific">Asparagus officinalis</name>
    <name type="common">Garden asparagus</name>
    <dbReference type="NCBI Taxonomy" id="4686"/>
    <lineage>
        <taxon>Eukaryota</taxon>
        <taxon>Viridiplantae</taxon>
        <taxon>Streptophyta</taxon>
        <taxon>Embryophyta</taxon>
        <taxon>Tracheophyta</taxon>
        <taxon>Spermatophyta</taxon>
        <taxon>Magnoliopsida</taxon>
        <taxon>Liliopsida</taxon>
        <taxon>Asparagales</taxon>
        <taxon>Asparagaceae</taxon>
        <taxon>Asparagoideae</taxon>
        <taxon>Asparagus</taxon>
    </lineage>
</organism>
<evidence type="ECO:0000313" key="4">
    <source>
        <dbReference type="EMBL" id="ONK76011.1"/>
    </source>
</evidence>
<dbReference type="InterPro" id="IPR014876">
    <property type="entry name" value="DEK_C"/>
</dbReference>
<feature type="transmembrane region" description="Helical" evidence="2">
    <location>
        <begin position="98"/>
        <end position="125"/>
    </location>
</feature>
<keyword evidence="5" id="KW-1185">Reference proteome</keyword>
<dbReference type="Proteomes" id="UP000243459">
    <property type="component" value="Chromosome 3"/>
</dbReference>
<dbReference type="Pfam" id="PF08766">
    <property type="entry name" value="DEK_C"/>
    <property type="match status" value="1"/>
</dbReference>
<gene>
    <name evidence="4" type="ORF">A4U43_C03F22900</name>
</gene>
<name>A0A5P1FH88_ASPOF</name>
<dbReference type="EMBL" id="CM007383">
    <property type="protein sequence ID" value="ONK76011.1"/>
    <property type="molecule type" value="Genomic_DNA"/>
</dbReference>
<feature type="domain" description="DEK-C" evidence="3">
    <location>
        <begin position="13"/>
        <end position="44"/>
    </location>
</feature>
<sequence length="213" mass="24484">MVTDGELVERLRTTASVRRQLEADLDLDLSDKKPFIREQVDLFLRELENENKEEQGEEEEEEENAAKEEEEEEEEEGSEEKEDEAEEEKSNAGSSSKLGMCTVVFSVSFVFFAFVFIDILLHALLHPPPPAIPPLLYLQPCNNYFCEVKEGQMPVMDVVQGYGLSKFFATMKILLLDRVEDKIKERGGRRARAKDKSNSSSKRLRVHHHDNSY</sequence>
<evidence type="ECO:0000256" key="1">
    <source>
        <dbReference type="SAM" id="MobiDB-lite"/>
    </source>
</evidence>
<reference evidence="5" key="1">
    <citation type="journal article" date="2017" name="Nat. Commun.">
        <title>The asparagus genome sheds light on the origin and evolution of a young Y chromosome.</title>
        <authorList>
            <person name="Harkess A."/>
            <person name="Zhou J."/>
            <person name="Xu C."/>
            <person name="Bowers J.E."/>
            <person name="Van der Hulst R."/>
            <person name="Ayyampalayam S."/>
            <person name="Mercati F."/>
            <person name="Riccardi P."/>
            <person name="McKain M.R."/>
            <person name="Kakrana A."/>
            <person name="Tang H."/>
            <person name="Ray J."/>
            <person name="Groenendijk J."/>
            <person name="Arikit S."/>
            <person name="Mathioni S.M."/>
            <person name="Nakano M."/>
            <person name="Shan H."/>
            <person name="Telgmann-Rauber A."/>
            <person name="Kanno A."/>
            <person name="Yue Z."/>
            <person name="Chen H."/>
            <person name="Li W."/>
            <person name="Chen Y."/>
            <person name="Xu X."/>
            <person name="Zhang Y."/>
            <person name="Luo S."/>
            <person name="Chen H."/>
            <person name="Gao J."/>
            <person name="Mao Z."/>
            <person name="Pires J.C."/>
            <person name="Luo M."/>
            <person name="Kudrna D."/>
            <person name="Wing R.A."/>
            <person name="Meyers B.C."/>
            <person name="Yi K."/>
            <person name="Kong H."/>
            <person name="Lavrijsen P."/>
            <person name="Sunseri F."/>
            <person name="Falavigna A."/>
            <person name="Ye Y."/>
            <person name="Leebens-Mack J.H."/>
            <person name="Chen G."/>
        </authorList>
    </citation>
    <scope>NUCLEOTIDE SEQUENCE [LARGE SCALE GENOMIC DNA]</scope>
    <source>
        <strain evidence="5">cv. DH0086</strain>
    </source>
</reference>
<evidence type="ECO:0000259" key="3">
    <source>
        <dbReference type="Pfam" id="PF08766"/>
    </source>
</evidence>
<dbReference type="Gramene" id="ONK76011">
    <property type="protein sequence ID" value="ONK76011"/>
    <property type="gene ID" value="A4U43_C03F22900"/>
</dbReference>
<evidence type="ECO:0000256" key="2">
    <source>
        <dbReference type="SAM" id="Phobius"/>
    </source>
</evidence>
<feature type="region of interest" description="Disordered" evidence="1">
    <location>
        <begin position="47"/>
        <end position="95"/>
    </location>
</feature>
<feature type="compositionally biased region" description="Basic residues" evidence="1">
    <location>
        <begin position="202"/>
        <end position="213"/>
    </location>
</feature>
<dbReference type="SUPFAM" id="SSF109715">
    <property type="entry name" value="DEK C-terminal domain"/>
    <property type="match status" value="1"/>
</dbReference>
<keyword evidence="2" id="KW-0472">Membrane</keyword>
<feature type="compositionally biased region" description="Acidic residues" evidence="1">
    <location>
        <begin position="55"/>
        <end position="87"/>
    </location>
</feature>
<keyword evidence="2" id="KW-1133">Transmembrane helix</keyword>
<dbReference type="AlphaFoldDB" id="A0A5P1FH88"/>
<feature type="region of interest" description="Disordered" evidence="1">
    <location>
        <begin position="186"/>
        <end position="213"/>
    </location>
</feature>
<protein>
    <recommendedName>
        <fullName evidence="3">DEK-C domain-containing protein</fullName>
    </recommendedName>
</protein>